<name>A0A1W9NX99_UNCC3</name>
<comment type="caution">
    <text evidence="12">The sequence shown here is derived from an EMBL/GenBank/DDBJ whole genome shotgun (WGS) entry which is preliminary data.</text>
</comment>
<accession>A0A1W9NX99</accession>
<dbReference type="GO" id="GO:0051205">
    <property type="term" value="P:protein insertion into membrane"/>
    <property type="evidence" value="ECO:0007669"/>
    <property type="project" value="TreeGrafter"/>
</dbReference>
<gene>
    <name evidence="12" type="ORF">B5M47_03375</name>
</gene>
<keyword evidence="3" id="KW-1003">Cell membrane</keyword>
<keyword evidence="7 10" id="KW-0472">Membrane</keyword>
<keyword evidence="4 9" id="KW-0812">Transmembrane</keyword>
<dbReference type="PANTHER" id="PTHR12428">
    <property type="entry name" value="OXA1"/>
    <property type="match status" value="1"/>
</dbReference>
<dbReference type="Proteomes" id="UP000192520">
    <property type="component" value="Unassembled WGS sequence"/>
</dbReference>
<dbReference type="GO" id="GO:0015031">
    <property type="term" value="P:protein transport"/>
    <property type="evidence" value="ECO:0007669"/>
    <property type="project" value="UniProtKB-KW"/>
</dbReference>
<evidence type="ECO:0000256" key="7">
    <source>
        <dbReference type="ARBA" id="ARBA00023136"/>
    </source>
</evidence>
<dbReference type="InterPro" id="IPR001708">
    <property type="entry name" value="YidC/ALB3/OXA1/COX18"/>
</dbReference>
<comment type="subcellular location">
    <subcellularLocation>
        <location evidence="1">Cell membrane</location>
        <topology evidence="1">Multi-pass membrane protein</topology>
    </subcellularLocation>
    <subcellularLocation>
        <location evidence="9">Membrane</location>
        <topology evidence="9">Multi-pass membrane protein</topology>
    </subcellularLocation>
</comment>
<protein>
    <recommendedName>
        <fullName evidence="11">Membrane insertase YidC/Oxa/ALB C-terminal domain-containing protein</fullName>
    </recommendedName>
</protein>
<evidence type="ECO:0000256" key="8">
    <source>
        <dbReference type="ARBA" id="ARBA00023186"/>
    </source>
</evidence>
<feature type="transmembrane region" description="Helical" evidence="10">
    <location>
        <begin position="211"/>
        <end position="234"/>
    </location>
</feature>
<evidence type="ECO:0000256" key="1">
    <source>
        <dbReference type="ARBA" id="ARBA00004651"/>
    </source>
</evidence>
<evidence type="ECO:0000256" key="9">
    <source>
        <dbReference type="RuleBase" id="RU003945"/>
    </source>
</evidence>
<evidence type="ECO:0000256" key="10">
    <source>
        <dbReference type="SAM" id="Phobius"/>
    </source>
</evidence>
<dbReference type="PANTHER" id="PTHR12428:SF65">
    <property type="entry name" value="CYTOCHROME C OXIDASE ASSEMBLY PROTEIN COX18, MITOCHONDRIAL"/>
    <property type="match status" value="1"/>
</dbReference>
<evidence type="ECO:0000256" key="6">
    <source>
        <dbReference type="ARBA" id="ARBA00022989"/>
    </source>
</evidence>
<evidence type="ECO:0000256" key="3">
    <source>
        <dbReference type="ARBA" id="ARBA00022475"/>
    </source>
</evidence>
<reference evidence="13" key="1">
    <citation type="submission" date="2017-03" db="EMBL/GenBank/DDBJ databases">
        <title>Novel pathways for hydrocarbon cycling and metabolic interdependencies in hydrothermal sediment communities.</title>
        <authorList>
            <person name="Dombrowski N."/>
            <person name="Seitz K."/>
            <person name="Teske A."/>
            <person name="Baker B."/>
        </authorList>
    </citation>
    <scope>NUCLEOTIDE SEQUENCE [LARGE SCALE GENOMIC DNA]</scope>
</reference>
<organism evidence="12 13">
    <name type="scientific">candidate division CPR3 bacterium 4484_211</name>
    <dbReference type="NCBI Taxonomy" id="1968527"/>
    <lineage>
        <taxon>Bacteria</taxon>
        <taxon>Bacteria division CPR3</taxon>
    </lineage>
</organism>
<dbReference type="GO" id="GO:0005886">
    <property type="term" value="C:plasma membrane"/>
    <property type="evidence" value="ECO:0007669"/>
    <property type="project" value="UniProtKB-SubCell"/>
</dbReference>
<feature type="domain" description="Membrane insertase YidC/Oxa/ALB C-terminal" evidence="11">
    <location>
        <begin position="26"/>
        <end position="246"/>
    </location>
</feature>
<comment type="similarity">
    <text evidence="9">Belongs to the OXA1/ALB3/YidC family.</text>
</comment>
<sequence length="247" mass="28016">MMWNLLFKTPILNILFLFNHLLFNNMGLAIIALTLLVRAVLIPLTLPAMRSSKKLKELKPELDKLKDKHRGDQAKYAQAQMQLYREHGVNPAIGCLPILFSIPFMVALYQVLVQVLSAETIDVINQNLYFGFLKVADLSQINLRFLWLDLAKPDPFYLLPILVGAAQYWSSRLMSSAGRGLGQPPGKEAAASAKKEDMHEMMEMMQTQTQFMFPLMTLIITLRLPAGVSLYWFVSTVFGIIQQKILT</sequence>
<evidence type="ECO:0000313" key="13">
    <source>
        <dbReference type="Proteomes" id="UP000192520"/>
    </source>
</evidence>
<dbReference type="EMBL" id="MZGJ01000022">
    <property type="protein sequence ID" value="OQX50738.1"/>
    <property type="molecule type" value="Genomic_DNA"/>
</dbReference>
<dbReference type="Pfam" id="PF02096">
    <property type="entry name" value="60KD_IMP"/>
    <property type="match status" value="1"/>
</dbReference>
<keyword evidence="2" id="KW-0813">Transport</keyword>
<dbReference type="AlphaFoldDB" id="A0A1W9NX99"/>
<evidence type="ECO:0000256" key="5">
    <source>
        <dbReference type="ARBA" id="ARBA00022927"/>
    </source>
</evidence>
<evidence type="ECO:0000256" key="2">
    <source>
        <dbReference type="ARBA" id="ARBA00022448"/>
    </source>
</evidence>
<evidence type="ECO:0000259" key="11">
    <source>
        <dbReference type="Pfam" id="PF02096"/>
    </source>
</evidence>
<dbReference type="CDD" id="cd20070">
    <property type="entry name" value="5TM_YidC_Alb3"/>
    <property type="match status" value="1"/>
</dbReference>
<feature type="transmembrane region" description="Helical" evidence="10">
    <location>
        <begin position="29"/>
        <end position="49"/>
    </location>
</feature>
<evidence type="ECO:0000313" key="12">
    <source>
        <dbReference type="EMBL" id="OQX50738.1"/>
    </source>
</evidence>
<keyword evidence="8" id="KW-0143">Chaperone</keyword>
<evidence type="ECO:0000256" key="4">
    <source>
        <dbReference type="ARBA" id="ARBA00022692"/>
    </source>
</evidence>
<keyword evidence="5" id="KW-0653">Protein transport</keyword>
<dbReference type="GO" id="GO:0032977">
    <property type="term" value="F:membrane insertase activity"/>
    <property type="evidence" value="ECO:0007669"/>
    <property type="project" value="InterPro"/>
</dbReference>
<feature type="transmembrane region" description="Helical" evidence="10">
    <location>
        <begin position="91"/>
        <end position="112"/>
    </location>
</feature>
<dbReference type="NCBIfam" id="TIGR03592">
    <property type="entry name" value="yidC_oxa1_cterm"/>
    <property type="match status" value="1"/>
</dbReference>
<keyword evidence="6 10" id="KW-1133">Transmembrane helix</keyword>
<proteinExistence type="inferred from homology"/>
<dbReference type="InterPro" id="IPR028055">
    <property type="entry name" value="YidC/Oxa/ALB_C"/>
</dbReference>
<dbReference type="InterPro" id="IPR047196">
    <property type="entry name" value="YidC_ALB_C"/>
</dbReference>
<dbReference type="STRING" id="1968527.B5M47_03375"/>